<evidence type="ECO:0000256" key="2">
    <source>
        <dbReference type="ARBA" id="ARBA00023125"/>
    </source>
</evidence>
<evidence type="ECO:0000313" key="5">
    <source>
        <dbReference type="EMBL" id="SNT49003.1"/>
    </source>
</evidence>
<dbReference type="InterPro" id="IPR050204">
    <property type="entry name" value="AraC_XylS_family_regulators"/>
</dbReference>
<dbReference type="InterPro" id="IPR018060">
    <property type="entry name" value="HTH_AraC"/>
</dbReference>
<name>A0A239N3G4_9ACTN</name>
<gene>
    <name evidence="5" type="ORF">SAMN05216276_105033</name>
</gene>
<reference evidence="5 6" key="1">
    <citation type="submission" date="2017-06" db="EMBL/GenBank/DDBJ databases">
        <authorList>
            <person name="Kim H.J."/>
            <person name="Triplett B.A."/>
        </authorList>
    </citation>
    <scope>NUCLEOTIDE SEQUENCE [LARGE SCALE GENOMIC DNA]</scope>
    <source>
        <strain evidence="5 6">CGMCC 4.2132</strain>
    </source>
</reference>
<dbReference type="PANTHER" id="PTHR46796">
    <property type="entry name" value="HTH-TYPE TRANSCRIPTIONAL ACTIVATOR RHAS-RELATED"/>
    <property type="match status" value="1"/>
</dbReference>
<accession>A0A239N3G4</accession>
<dbReference type="GO" id="GO:0003700">
    <property type="term" value="F:DNA-binding transcription factor activity"/>
    <property type="evidence" value="ECO:0007669"/>
    <property type="project" value="InterPro"/>
</dbReference>
<dbReference type="GO" id="GO:0043565">
    <property type="term" value="F:sequence-specific DNA binding"/>
    <property type="evidence" value="ECO:0007669"/>
    <property type="project" value="InterPro"/>
</dbReference>
<keyword evidence="3" id="KW-0804">Transcription</keyword>
<dbReference type="AlphaFoldDB" id="A0A239N3G4"/>
<keyword evidence="1" id="KW-0805">Transcription regulation</keyword>
<keyword evidence="2" id="KW-0238">DNA-binding</keyword>
<dbReference type="PANTHER" id="PTHR46796:SF6">
    <property type="entry name" value="ARAC SUBFAMILY"/>
    <property type="match status" value="1"/>
</dbReference>
<dbReference type="Gene3D" id="1.10.10.60">
    <property type="entry name" value="Homeodomain-like"/>
    <property type="match status" value="2"/>
</dbReference>
<evidence type="ECO:0000256" key="1">
    <source>
        <dbReference type="ARBA" id="ARBA00023015"/>
    </source>
</evidence>
<dbReference type="SMART" id="SM00342">
    <property type="entry name" value="HTH_ARAC"/>
    <property type="match status" value="1"/>
</dbReference>
<dbReference type="OrthoDB" id="2060755at2"/>
<dbReference type="Proteomes" id="UP000198282">
    <property type="component" value="Unassembled WGS sequence"/>
</dbReference>
<dbReference type="Pfam" id="PF12833">
    <property type="entry name" value="HTH_18"/>
    <property type="match status" value="1"/>
</dbReference>
<keyword evidence="6" id="KW-1185">Reference proteome</keyword>
<evidence type="ECO:0000259" key="4">
    <source>
        <dbReference type="PROSITE" id="PS01124"/>
    </source>
</evidence>
<sequence>MGELGLGDTCGILRQPWVTSWRNSSGLGWERLYVSTQRERPYRAEFAPAATHLLILHLDGPVTVSRRQGRAWRSRQVPRGGFFLHPAGHGLAVELGGRLDTVHAYLTDETLREANDDRTVELTEELGATDALVEQLMLTLQGVIQRWEPSARTYVDHLTGMLAAQLVHRHPADRERTPYKTPKGLSPRQLSRVRELMEQRLAEPLPLSDLAAAASLSVSQFTRQFRASTSESPHQYLLRLRLEQACRLLRTGTSSIGEVAVSCGFSHQEHLTRVMRARLGTTPAVVRRAG</sequence>
<dbReference type="SUPFAM" id="SSF46689">
    <property type="entry name" value="Homeodomain-like"/>
    <property type="match status" value="2"/>
</dbReference>
<proteinExistence type="predicted"/>
<dbReference type="InterPro" id="IPR009057">
    <property type="entry name" value="Homeodomain-like_sf"/>
</dbReference>
<feature type="domain" description="HTH araC/xylS-type" evidence="4">
    <location>
        <begin position="191"/>
        <end position="289"/>
    </location>
</feature>
<organism evidence="5 6">
    <name type="scientific">Streptosporangium subroseum</name>
    <dbReference type="NCBI Taxonomy" id="106412"/>
    <lineage>
        <taxon>Bacteria</taxon>
        <taxon>Bacillati</taxon>
        <taxon>Actinomycetota</taxon>
        <taxon>Actinomycetes</taxon>
        <taxon>Streptosporangiales</taxon>
        <taxon>Streptosporangiaceae</taxon>
        <taxon>Streptosporangium</taxon>
    </lineage>
</organism>
<evidence type="ECO:0000313" key="6">
    <source>
        <dbReference type="Proteomes" id="UP000198282"/>
    </source>
</evidence>
<protein>
    <submittedName>
        <fullName evidence="5">AraC family transcriptional regulator</fullName>
    </submittedName>
</protein>
<evidence type="ECO:0000256" key="3">
    <source>
        <dbReference type="ARBA" id="ARBA00023163"/>
    </source>
</evidence>
<dbReference type="PROSITE" id="PS01124">
    <property type="entry name" value="HTH_ARAC_FAMILY_2"/>
    <property type="match status" value="1"/>
</dbReference>
<dbReference type="EMBL" id="FZOD01000050">
    <property type="protein sequence ID" value="SNT49003.1"/>
    <property type="molecule type" value="Genomic_DNA"/>
</dbReference>
<dbReference type="RefSeq" id="WP_089211572.1">
    <property type="nucleotide sequence ID" value="NZ_FZOD01000050.1"/>
</dbReference>